<evidence type="ECO:0000313" key="3">
    <source>
        <dbReference type="Proteomes" id="UP000660380"/>
    </source>
</evidence>
<comment type="caution">
    <text evidence="2">The sequence shown here is derived from an EMBL/GenBank/DDBJ whole genome shotgun (WGS) entry which is preliminary data.</text>
</comment>
<proteinExistence type="predicted"/>
<dbReference type="Gene3D" id="3.40.50.300">
    <property type="entry name" value="P-loop containing nucleotide triphosphate hydrolases"/>
    <property type="match status" value="1"/>
</dbReference>
<dbReference type="EMBL" id="JACJTA010000008">
    <property type="protein sequence ID" value="MBD2604133.1"/>
    <property type="molecule type" value="Genomic_DNA"/>
</dbReference>
<dbReference type="InterPro" id="IPR002586">
    <property type="entry name" value="CobQ/CobB/MinD/ParA_Nub-bd_dom"/>
</dbReference>
<accession>A0ABR8GLU9</accession>
<feature type="domain" description="CobQ/CobB/MinD/ParA nucleotide binding" evidence="1">
    <location>
        <begin position="23"/>
        <end position="68"/>
    </location>
</feature>
<keyword evidence="3" id="KW-1185">Reference proteome</keyword>
<reference evidence="2 3" key="1">
    <citation type="journal article" date="2020" name="ISME J.">
        <title>Comparative genomics reveals insights into cyanobacterial evolution and habitat adaptation.</title>
        <authorList>
            <person name="Chen M.Y."/>
            <person name="Teng W.K."/>
            <person name="Zhao L."/>
            <person name="Hu C.X."/>
            <person name="Zhou Y.K."/>
            <person name="Han B.P."/>
            <person name="Song L.R."/>
            <person name="Shu W.S."/>
        </authorList>
    </citation>
    <scope>NUCLEOTIDE SEQUENCE [LARGE SCALE GENOMIC DNA]</scope>
    <source>
        <strain evidence="2 3">FACHB-248</strain>
    </source>
</reference>
<evidence type="ECO:0000259" key="1">
    <source>
        <dbReference type="Pfam" id="PF01656"/>
    </source>
</evidence>
<gene>
    <name evidence="2" type="ORF">H6G81_06235</name>
</gene>
<dbReference type="InterPro" id="IPR027417">
    <property type="entry name" value="P-loop_NTPase"/>
</dbReference>
<name>A0ABR8GLU9_9CYAN</name>
<evidence type="ECO:0000313" key="2">
    <source>
        <dbReference type="EMBL" id="MBD2604133.1"/>
    </source>
</evidence>
<sequence>MSDNNQEEGNQQVQVEDKPKRLVIVTGDKGGVGKSTFARALLQLYIDKNLWCLGYDADMRNNQLRRHYEKYTGLIRCINVFDKGKADQLLIDLEEDYFPLVLVDMPAQSGGVFELFVKELSFFDILAKELGYKVTMLSVINRLRDSVNILEALHEYCGDKVNYVVVKNLFFGDEDKFGRYDSSPIRQTLKAKGLVEVLMPDLMDYCYDFIDDNDLTFGQALFKEYGSSISVRARVGAWLKDFEEKVQVAHDLLGFNCEILPDGKSHYSNLVTKKTSVEQQS</sequence>
<dbReference type="Pfam" id="PF01656">
    <property type="entry name" value="CbiA"/>
    <property type="match status" value="1"/>
</dbReference>
<dbReference type="Proteomes" id="UP000660380">
    <property type="component" value="Unassembled WGS sequence"/>
</dbReference>
<dbReference type="SUPFAM" id="SSF52540">
    <property type="entry name" value="P-loop containing nucleoside triphosphate hydrolases"/>
    <property type="match status" value="1"/>
</dbReference>
<protein>
    <submittedName>
        <fullName evidence="2">AAA family ATPase</fullName>
    </submittedName>
</protein>
<organism evidence="2 3">
    <name type="scientific">Scytonema hofmannii FACHB-248</name>
    <dbReference type="NCBI Taxonomy" id="1842502"/>
    <lineage>
        <taxon>Bacteria</taxon>
        <taxon>Bacillati</taxon>
        <taxon>Cyanobacteriota</taxon>
        <taxon>Cyanophyceae</taxon>
        <taxon>Nostocales</taxon>
        <taxon>Scytonemataceae</taxon>
        <taxon>Scytonema</taxon>
    </lineage>
</organism>